<keyword evidence="2" id="KW-1185">Reference proteome</keyword>
<sequence length="252" mass="28453">MFDFLPFAEVVRLSGAPLRQVIAQVRFGGQSMLGTYEGAAVVHEALADHYPRFLTEQQQVVTMTATGASSELLPQYRLTDLDGAWSIVIGREHLTLETTRYATWTSFRQRLEAALTAVEDITNIRVRERVGLRYINHIEPDDHGLFSQKVQPELLGPAVDMGWRRHLNTMISQVIAEDGEMQLLLRYGLAADPSNLSAPYLIDVDCAKVQPRTFSLRETLNDFDALNDVSYRCFCWCVPEAYRKQLASAVDD</sequence>
<dbReference type="EMBL" id="JBHTEE010000001">
    <property type="protein sequence ID" value="MFC7606246.1"/>
    <property type="molecule type" value="Genomic_DNA"/>
</dbReference>
<protein>
    <submittedName>
        <fullName evidence="1">TIGR04255 family protein</fullName>
    </submittedName>
</protein>
<name>A0ABW2TF76_9ACTN</name>
<gene>
    <name evidence="1" type="ORF">ACFQVD_39710</name>
</gene>
<dbReference type="RefSeq" id="WP_343972984.1">
    <property type="nucleotide sequence ID" value="NZ_BAAAGK010000098.1"/>
</dbReference>
<comment type="caution">
    <text evidence="1">The sequence shown here is derived from an EMBL/GenBank/DDBJ whole genome shotgun (WGS) entry which is preliminary data.</text>
</comment>
<proteinExistence type="predicted"/>
<accession>A0ABW2TF76</accession>
<dbReference type="Proteomes" id="UP001596514">
    <property type="component" value="Unassembled WGS sequence"/>
</dbReference>
<dbReference type="NCBIfam" id="TIGR04255">
    <property type="entry name" value="sporadTIGR04255"/>
    <property type="match status" value="1"/>
</dbReference>
<organism evidence="1 2">
    <name type="scientific">Streptosporangium amethystogenes subsp. fukuiense</name>
    <dbReference type="NCBI Taxonomy" id="698418"/>
    <lineage>
        <taxon>Bacteria</taxon>
        <taxon>Bacillati</taxon>
        <taxon>Actinomycetota</taxon>
        <taxon>Actinomycetes</taxon>
        <taxon>Streptosporangiales</taxon>
        <taxon>Streptosporangiaceae</taxon>
        <taxon>Streptosporangium</taxon>
    </lineage>
</organism>
<evidence type="ECO:0000313" key="1">
    <source>
        <dbReference type="EMBL" id="MFC7606246.1"/>
    </source>
</evidence>
<reference evidence="2" key="1">
    <citation type="journal article" date="2019" name="Int. J. Syst. Evol. Microbiol.">
        <title>The Global Catalogue of Microorganisms (GCM) 10K type strain sequencing project: providing services to taxonomists for standard genome sequencing and annotation.</title>
        <authorList>
            <consortium name="The Broad Institute Genomics Platform"/>
            <consortium name="The Broad Institute Genome Sequencing Center for Infectious Disease"/>
            <person name="Wu L."/>
            <person name="Ma J."/>
        </authorList>
    </citation>
    <scope>NUCLEOTIDE SEQUENCE [LARGE SCALE GENOMIC DNA]</scope>
    <source>
        <strain evidence="2">JCM 10083</strain>
    </source>
</reference>
<evidence type="ECO:0000313" key="2">
    <source>
        <dbReference type="Proteomes" id="UP001596514"/>
    </source>
</evidence>
<dbReference type="InterPro" id="IPR026349">
    <property type="entry name" value="CHP04255"/>
</dbReference>